<dbReference type="PANTHER" id="PTHR46580">
    <property type="entry name" value="SENSOR KINASE-RELATED"/>
    <property type="match status" value="1"/>
</dbReference>
<organism evidence="4 5">
    <name type="scientific">Sphingobium indicum BiD32</name>
    <dbReference type="NCBI Taxonomy" id="1301087"/>
    <lineage>
        <taxon>Bacteria</taxon>
        <taxon>Pseudomonadati</taxon>
        <taxon>Pseudomonadota</taxon>
        <taxon>Alphaproteobacteria</taxon>
        <taxon>Sphingomonadales</taxon>
        <taxon>Sphingomonadaceae</taxon>
        <taxon>Sphingobium</taxon>
    </lineage>
</organism>
<dbReference type="Pfam" id="PF07593">
    <property type="entry name" value="UnbV_ASPIC"/>
    <property type="match status" value="1"/>
</dbReference>
<dbReference type="Gene3D" id="2.130.10.130">
    <property type="entry name" value="Integrin alpha, N-terminal"/>
    <property type="match status" value="1"/>
</dbReference>
<dbReference type="PANTHER" id="PTHR46580:SF4">
    <property type="entry name" value="ATP_GTP-BINDING PROTEIN"/>
    <property type="match status" value="1"/>
</dbReference>
<feature type="signal peptide" evidence="2">
    <location>
        <begin position="1"/>
        <end position="28"/>
    </location>
</feature>
<dbReference type="SUPFAM" id="SSF69318">
    <property type="entry name" value="Integrin alpha N-terminal domain"/>
    <property type="match status" value="1"/>
</dbReference>
<dbReference type="InterPro" id="IPR013517">
    <property type="entry name" value="FG-GAP"/>
</dbReference>
<sequence>MKNSSKIRAKMAMLLLSSATLTARPAIADAPEGQGFVAIQRDLFDEAGSLSNAWADFDKDGDLDFAVTMKSGAIHLYRNDSGTFVAVGEAMGLPVAGGEFRAISWGDYDGDGWLDLFAGSSLPAKPSALFRNVGGQRFENVAEQVGLTVPDRASRQNNWIDLDGDGDLDLYATDRIGKNRLFRNDGGHFVQILADAAPTIFKSTVGACWLDYDEDGDIDLFLANQSGKTDSLFRNDGDAFTDVAPQLGMDLPGRAKEDGSVGCAVGDYDNDGHLDIFVPNYGKNVLWRNDGKGGFTNAAPALGLDVENHAVGASWGDYDNDGFLDLYVTSYHGKTPNQTPADALFHNEGGKRFVNVIDQHPIVNDGDHGVEWVDYDGDGAIDLSVTHGYSAVGGHFLFRNMMPKSQAQRSLNVMVLDAAGRAMPGTEVRLYDSRRKILGTRQVSTGGGYGAQSVTPLHFGLPSMQKLSIAVTYAGGGKRKVQWLRNIDPAQYEGKAVLIRERR</sequence>
<keyword evidence="1 2" id="KW-0732">Signal</keyword>
<comment type="caution">
    <text evidence="4">The sequence shown here is derived from an EMBL/GenBank/DDBJ whole genome shotgun (WGS) entry which is preliminary data.</text>
</comment>
<proteinExistence type="predicted"/>
<evidence type="ECO:0000313" key="4">
    <source>
        <dbReference type="EMBL" id="CCW18153.1"/>
    </source>
</evidence>
<evidence type="ECO:0000259" key="3">
    <source>
        <dbReference type="Pfam" id="PF07593"/>
    </source>
</evidence>
<keyword evidence="5" id="KW-1185">Reference proteome</keyword>
<evidence type="ECO:0000256" key="2">
    <source>
        <dbReference type="SAM" id="SignalP"/>
    </source>
</evidence>
<accession>N1MRX0</accession>
<evidence type="ECO:0000256" key="1">
    <source>
        <dbReference type="ARBA" id="ARBA00022729"/>
    </source>
</evidence>
<gene>
    <name evidence="4" type="ORF">EBBID32_25040</name>
</gene>
<dbReference type="AlphaFoldDB" id="N1MRX0"/>
<dbReference type="Pfam" id="PF13517">
    <property type="entry name" value="FG-GAP_3"/>
    <property type="match status" value="3"/>
</dbReference>
<name>N1MRX0_9SPHN</name>
<feature type="domain" description="ASPIC/UnbV" evidence="3">
    <location>
        <begin position="425"/>
        <end position="491"/>
    </location>
</feature>
<feature type="chain" id="PRO_5004108925" description="ASPIC/UnbV domain-containing protein" evidence="2">
    <location>
        <begin position="29"/>
        <end position="503"/>
    </location>
</feature>
<reference evidence="4 5" key="1">
    <citation type="submission" date="2013-03" db="EMBL/GenBank/DDBJ databases">
        <authorList>
            <person name="Le V."/>
        </authorList>
    </citation>
    <scope>NUCLEOTIDE SEQUENCE [LARGE SCALE GENOMIC DNA]</scope>
    <source>
        <strain evidence="4 5">BiD32</strain>
    </source>
</reference>
<dbReference type="Proteomes" id="UP000013201">
    <property type="component" value="Unassembled WGS sequence"/>
</dbReference>
<dbReference type="InterPro" id="IPR011519">
    <property type="entry name" value="UnbV_ASPIC"/>
</dbReference>
<dbReference type="InterPro" id="IPR028994">
    <property type="entry name" value="Integrin_alpha_N"/>
</dbReference>
<protein>
    <recommendedName>
        <fullName evidence="3">ASPIC/UnbV domain-containing protein</fullName>
    </recommendedName>
</protein>
<evidence type="ECO:0000313" key="5">
    <source>
        <dbReference type="Proteomes" id="UP000013201"/>
    </source>
</evidence>
<dbReference type="EMBL" id="CAVK010000123">
    <property type="protein sequence ID" value="CCW18153.1"/>
    <property type="molecule type" value="Genomic_DNA"/>
</dbReference>
<reference evidence="5" key="2">
    <citation type="submission" date="2013-04" db="EMBL/GenBank/DDBJ databases">
        <title>Bisphenol A degrading Sphingobium sp. strain BiD32.</title>
        <authorList>
            <person name="Nielsen J.L."/>
            <person name="Zhou N.A."/>
            <person name="Kjeldal H."/>
        </authorList>
    </citation>
    <scope>NUCLEOTIDE SEQUENCE [LARGE SCALE GENOMIC DNA]</scope>
    <source>
        <strain evidence="5">BiD32</strain>
    </source>
</reference>